<protein>
    <recommendedName>
        <fullName evidence="1">Pvc16 N-terminal domain-containing protein</fullName>
    </recommendedName>
</protein>
<evidence type="ECO:0000259" key="1">
    <source>
        <dbReference type="Pfam" id="PF14065"/>
    </source>
</evidence>
<dbReference type="Pfam" id="PF14065">
    <property type="entry name" value="Pvc16_N"/>
    <property type="match status" value="1"/>
</dbReference>
<keyword evidence="3" id="KW-1185">Reference proteome</keyword>
<reference evidence="3" key="1">
    <citation type="submission" date="2017-05" db="EMBL/GenBank/DDBJ databases">
        <title>Streptomyces olivochromogenes NBRC 3561 whole genome shotgun sequence.</title>
        <authorList>
            <person name="Dohra H."/>
            <person name="Kodani S."/>
        </authorList>
    </citation>
    <scope>NUCLEOTIDE SEQUENCE [LARGE SCALE GENOMIC DNA]</scope>
    <source>
        <strain evidence="3">NBRC 3561</strain>
    </source>
</reference>
<dbReference type="AlphaFoldDB" id="A0A250V3U9"/>
<name>A0A250V3U9_STROL</name>
<organism evidence="2 3">
    <name type="scientific">Streptomyces olivochromogenes</name>
    <dbReference type="NCBI Taxonomy" id="1963"/>
    <lineage>
        <taxon>Bacteria</taxon>
        <taxon>Bacillati</taxon>
        <taxon>Actinomycetota</taxon>
        <taxon>Actinomycetes</taxon>
        <taxon>Kitasatosporales</taxon>
        <taxon>Streptomycetaceae</taxon>
        <taxon>Streptomyces</taxon>
    </lineage>
</organism>
<proteinExistence type="predicted"/>
<accession>A0A250V3U9</accession>
<gene>
    <name evidence="2" type="ORF">SO3561_00307</name>
</gene>
<dbReference type="EMBL" id="BDQI01000001">
    <property type="protein sequence ID" value="GAX48825.1"/>
    <property type="molecule type" value="Genomic_DNA"/>
</dbReference>
<feature type="domain" description="Pvc16 N-terminal" evidence="1">
    <location>
        <begin position="9"/>
        <end position="194"/>
    </location>
</feature>
<dbReference type="Proteomes" id="UP000217446">
    <property type="component" value="Unassembled WGS sequence"/>
</dbReference>
<comment type="caution">
    <text evidence="2">The sequence shown here is derived from an EMBL/GenBank/DDBJ whole genome shotgun (WGS) entry which is preliminary data.</text>
</comment>
<evidence type="ECO:0000313" key="3">
    <source>
        <dbReference type="Proteomes" id="UP000217446"/>
    </source>
</evidence>
<evidence type="ECO:0000313" key="2">
    <source>
        <dbReference type="EMBL" id="GAX48825.1"/>
    </source>
</evidence>
<dbReference type="STRING" id="1963.AQJ27_04440"/>
<dbReference type="InterPro" id="IPR025351">
    <property type="entry name" value="Pvc16_N"/>
</dbReference>
<dbReference type="RefSeq" id="WP_067362777.1">
    <property type="nucleotide sequence ID" value="NZ_BDQI01000001.1"/>
</dbReference>
<sequence>MGSADVIADVSDILVHVLTAAVRESDAHARVRLVELVGQQRGGGHGALGLELFLYEVAEDPSARNRPSRHTVVEDPGTGAVRQERRRADMALLLRYLLIPTGGTPDAQQRILGRAMRALYDDAILQGPLLVPAAQSNSVADAGESLKLRLAPLSLDERAKVWWAISQPYRLSLNYEVRVVNLASRDITTESAVIGGDIGVGSSVGGRP</sequence>